<dbReference type="EMBL" id="VYZN01001885">
    <property type="protein sequence ID" value="KAE9521864.1"/>
    <property type="molecule type" value="Genomic_DNA"/>
</dbReference>
<feature type="domain" description="Transposable element P transposase-like RNase H" evidence="1">
    <location>
        <begin position="6"/>
        <end position="81"/>
    </location>
</feature>
<accession>A0A6G0SV74</accession>
<proteinExistence type="predicted"/>
<dbReference type="AlphaFoldDB" id="A0A6G0SV74"/>
<dbReference type="Pfam" id="PF21787">
    <property type="entry name" value="TNP-like_RNaseH_N"/>
    <property type="match status" value="1"/>
</dbReference>
<dbReference type="Pfam" id="PF21788">
    <property type="entry name" value="TNP-like_GBD"/>
    <property type="match status" value="1"/>
</dbReference>
<evidence type="ECO:0000259" key="1">
    <source>
        <dbReference type="Pfam" id="PF21787"/>
    </source>
</evidence>
<keyword evidence="4" id="KW-1185">Reference proteome</keyword>
<comment type="caution">
    <text evidence="3">The sequence shown here is derived from an EMBL/GenBank/DDBJ whole genome shotgun (WGS) entry which is preliminary data.</text>
</comment>
<name>A0A6G0SV74_APHGL</name>
<feature type="domain" description="Transposable element P transposase-like GTP-binding insertion" evidence="2">
    <location>
        <begin position="111"/>
        <end position="229"/>
    </location>
</feature>
<evidence type="ECO:0000313" key="3">
    <source>
        <dbReference type="EMBL" id="KAE9521864.1"/>
    </source>
</evidence>
<dbReference type="PANTHER" id="PTHR47577">
    <property type="entry name" value="THAP DOMAIN-CONTAINING PROTEIN 6"/>
    <property type="match status" value="1"/>
</dbReference>
<protein>
    <recommendedName>
        <fullName evidence="5">THAP domain-containing protein 9</fullName>
    </recommendedName>
</protein>
<organism evidence="3 4">
    <name type="scientific">Aphis glycines</name>
    <name type="common">Soybean aphid</name>
    <dbReference type="NCBI Taxonomy" id="307491"/>
    <lineage>
        <taxon>Eukaryota</taxon>
        <taxon>Metazoa</taxon>
        <taxon>Ecdysozoa</taxon>
        <taxon>Arthropoda</taxon>
        <taxon>Hexapoda</taxon>
        <taxon>Insecta</taxon>
        <taxon>Pterygota</taxon>
        <taxon>Neoptera</taxon>
        <taxon>Paraneoptera</taxon>
        <taxon>Hemiptera</taxon>
        <taxon>Sternorrhyncha</taxon>
        <taxon>Aphidomorpha</taxon>
        <taxon>Aphidoidea</taxon>
        <taxon>Aphididae</taxon>
        <taxon>Aphidini</taxon>
        <taxon>Aphis</taxon>
        <taxon>Aphis</taxon>
    </lineage>
</organism>
<dbReference type="InterPro" id="IPR048365">
    <property type="entry name" value="TNP-like_RNaseH_N"/>
</dbReference>
<evidence type="ECO:0000313" key="4">
    <source>
        <dbReference type="Proteomes" id="UP000475862"/>
    </source>
</evidence>
<dbReference type="PANTHER" id="PTHR47577:SF2">
    <property type="entry name" value="THAP DOMAIN CONTAINING 9"/>
    <property type="match status" value="1"/>
</dbReference>
<gene>
    <name evidence="3" type="ORF">AGLY_017746</name>
</gene>
<dbReference type="Proteomes" id="UP000475862">
    <property type="component" value="Unassembled WGS sequence"/>
</dbReference>
<reference evidence="3 4" key="1">
    <citation type="submission" date="2019-08" db="EMBL/GenBank/DDBJ databases">
        <title>The genome of the soybean aphid Biotype 1, its phylome, world population structure and adaptation to the North American continent.</title>
        <authorList>
            <person name="Giordano R."/>
            <person name="Donthu R.K."/>
            <person name="Hernandez A.G."/>
            <person name="Wright C.L."/>
            <person name="Zimin A.V."/>
        </authorList>
    </citation>
    <scope>NUCLEOTIDE SEQUENCE [LARGE SCALE GENOMIC DNA]</scope>
    <source>
        <tissue evidence="3">Whole aphids</tissue>
    </source>
</reference>
<evidence type="ECO:0000259" key="2">
    <source>
        <dbReference type="Pfam" id="PF21788"/>
    </source>
</evidence>
<dbReference type="OrthoDB" id="6629932at2759"/>
<evidence type="ECO:0008006" key="5">
    <source>
        <dbReference type="Google" id="ProtNLM"/>
    </source>
</evidence>
<dbReference type="InterPro" id="IPR048366">
    <property type="entry name" value="TNP-like_GBD"/>
</dbReference>
<sequence>MEFNIEECETPASEVLVFVLSSLKEKRKWPISYWFVDKIKSTVQEQLIKIAITECQKYKINVLSVSWNGAYVNSSTFNILGCKLSEEYSNIKPYFSIDQTKPNVYFTPDACHNIKLARNALGTFRAFKNENEQLIEWRYFEQLFELQNEAGFKLGNKIGSAHINWKGNSMKVKLAVQTLSSSVADALQYLKETSNDFKNCEPTIQFIRIIDEIFDFLNSRTPSGKDFKQLIHMENIIFKDNRMNSHIKYLYSLKTIDGVPLWKSQRKTFIIGFATSIKSIINISKDLLVNHGFKFVLTYKFSQDAIELFFGHMREDSLFSIKWKYKKPFMNQEDEEESTIKLFVDNVSNDPFIKTITDNVLYYISGYKVKKLIPVLQCPNYIKSLFNKSNYTNDHAYCQKNKEAFNNSISIKNRGGLQIASESVFKIVKLTE</sequence>